<dbReference type="PIRSF" id="PIRSF010052">
    <property type="entry name" value="Polyub_prc_Npl4"/>
    <property type="match status" value="1"/>
</dbReference>
<reference evidence="9" key="1">
    <citation type="submission" date="2024-06" db="EMBL/GenBank/DDBJ databases">
        <authorList>
            <person name="Liu X."/>
            <person name="Lenzi L."/>
            <person name="Haldenby T S."/>
            <person name="Uol C."/>
        </authorList>
    </citation>
    <scope>NUCLEOTIDE SEQUENCE</scope>
</reference>
<dbReference type="InterPro" id="IPR037518">
    <property type="entry name" value="MPN"/>
</dbReference>
<dbReference type="SMART" id="SM00547">
    <property type="entry name" value="ZnF_RBZ"/>
    <property type="match status" value="1"/>
</dbReference>
<dbReference type="AlphaFoldDB" id="A0AAV2TIV6"/>
<dbReference type="InterPro" id="IPR007717">
    <property type="entry name" value="NPL4_C"/>
</dbReference>
<protein>
    <recommendedName>
        <fullName evidence="11">Nuclear protein localization protein 4</fullName>
    </recommendedName>
</protein>
<dbReference type="GO" id="GO:0043130">
    <property type="term" value="F:ubiquitin binding"/>
    <property type="evidence" value="ECO:0007669"/>
    <property type="project" value="TreeGrafter"/>
</dbReference>
<keyword evidence="3 5" id="KW-0863">Zinc-finger</keyword>
<evidence type="ECO:0000256" key="5">
    <source>
        <dbReference type="PROSITE-ProRule" id="PRU00322"/>
    </source>
</evidence>
<dbReference type="PROSITE" id="PS50199">
    <property type="entry name" value="ZF_RANBP2_2"/>
    <property type="match status" value="1"/>
</dbReference>
<keyword evidence="4" id="KW-0862">Zinc</keyword>
<dbReference type="PANTHER" id="PTHR12710:SF0">
    <property type="entry name" value="NUCLEAR PROTEIN LOCALIZATION PROTEIN 4 HOMOLOG"/>
    <property type="match status" value="1"/>
</dbReference>
<dbReference type="Gene3D" id="3.10.20.90">
    <property type="entry name" value="Phosphatidylinositol 3-kinase Catalytic Subunit, Chain A, domain 1"/>
    <property type="match status" value="1"/>
</dbReference>
<dbReference type="Pfam" id="PF05020">
    <property type="entry name" value="zf-NPL4"/>
    <property type="match status" value="1"/>
</dbReference>
<evidence type="ECO:0000256" key="6">
    <source>
        <dbReference type="SAM" id="MobiDB-lite"/>
    </source>
</evidence>
<dbReference type="InterPro" id="IPR016563">
    <property type="entry name" value="Npl4"/>
</dbReference>
<evidence type="ECO:0008006" key="11">
    <source>
        <dbReference type="Google" id="ProtNLM"/>
    </source>
</evidence>
<dbReference type="InterPro" id="IPR007716">
    <property type="entry name" value="NPL4_Zn-bd_put"/>
</dbReference>
<feature type="region of interest" description="Disordered" evidence="6">
    <location>
        <begin position="76"/>
        <end position="115"/>
    </location>
</feature>
<feature type="region of interest" description="Disordered" evidence="6">
    <location>
        <begin position="613"/>
        <end position="653"/>
    </location>
</feature>
<dbReference type="Gene3D" id="2.30.30.380">
    <property type="entry name" value="Zn-finger domain of Sec23/24"/>
    <property type="match status" value="1"/>
</dbReference>
<evidence type="ECO:0000259" key="8">
    <source>
        <dbReference type="PROSITE" id="PS50249"/>
    </source>
</evidence>
<evidence type="ECO:0000313" key="10">
    <source>
        <dbReference type="Proteomes" id="UP001497525"/>
    </source>
</evidence>
<dbReference type="PROSITE" id="PS01358">
    <property type="entry name" value="ZF_RANBP2_1"/>
    <property type="match status" value="1"/>
</dbReference>
<keyword evidence="2" id="KW-0479">Metal-binding</keyword>
<evidence type="ECO:0000256" key="2">
    <source>
        <dbReference type="ARBA" id="ARBA00022723"/>
    </source>
</evidence>
<feature type="compositionally biased region" description="Low complexity" evidence="6">
    <location>
        <begin position="101"/>
        <end position="110"/>
    </location>
</feature>
<dbReference type="EMBL" id="CAXLJL010000356">
    <property type="protein sequence ID" value="CAL5136761.1"/>
    <property type="molecule type" value="Genomic_DNA"/>
</dbReference>
<dbReference type="PANTHER" id="PTHR12710">
    <property type="entry name" value="NUCLEAR PROTEIN LOCALIZATION 4"/>
    <property type="match status" value="1"/>
</dbReference>
<comment type="similarity">
    <text evidence="1">Belongs to the NPL4 family.</text>
</comment>
<proteinExistence type="inferred from homology"/>
<feature type="compositionally biased region" description="Polar residues" evidence="6">
    <location>
        <begin position="78"/>
        <end position="92"/>
    </location>
</feature>
<dbReference type="GO" id="GO:0008270">
    <property type="term" value="F:zinc ion binding"/>
    <property type="evidence" value="ECO:0007669"/>
    <property type="project" value="UniProtKB-KW"/>
</dbReference>
<evidence type="ECO:0000313" key="9">
    <source>
        <dbReference type="EMBL" id="CAL5136761.1"/>
    </source>
</evidence>
<dbReference type="Proteomes" id="UP001497525">
    <property type="component" value="Unassembled WGS sequence"/>
</dbReference>
<dbReference type="InterPro" id="IPR036443">
    <property type="entry name" value="Znf_RanBP2_sf"/>
</dbReference>
<dbReference type="SUPFAM" id="SSF90209">
    <property type="entry name" value="Ran binding protein zinc finger-like"/>
    <property type="match status" value="1"/>
</dbReference>
<evidence type="ECO:0000259" key="7">
    <source>
        <dbReference type="PROSITE" id="PS50199"/>
    </source>
</evidence>
<dbReference type="GO" id="GO:0005634">
    <property type="term" value="C:nucleus"/>
    <property type="evidence" value="ECO:0007669"/>
    <property type="project" value="TreeGrafter"/>
</dbReference>
<sequence>MIIRVQSPVGTKKFDVSERDLFDKLLSLVSTSFELRPDGGWFLSTSHDAGGRLRSTASTRLSKFGLKHGDMLFLVDPTRSSKPKSSGGSQLQGDFRGGETDGTTTSRATTALGRDLVEDRLDQELDKMDGQIKRKRNEQYCHHPQSGQCIHCVPLEPYDPAYLEHLDPPVKFMSFHAYLRKLSGGQANGKFVTLENLSYRVRPGCHEHAPWPDGICTKCQPSPVTLEIQPYRHVDYVQFENGQLMETFLDYWRQTGRQRIGLMLGRYAHFDTAGSPPLAIKAVVVAVYEPLQESTARSVKLTAPLNALMPDHVSAVARRLGLRPVGWIFTDLVAEDRPNMGEVKHYRGSMDTFFLSAEECITAAHLQNIHPNICCHSPDGHFGSKFVTVVVTGDENNHIRFEAYQVSNQAMALERDNILVPTYDAPELGYIRETTRQQFVPEVFYTLKDKYGNRVTRIARPLPVEYLLVDMPAAFPMDPVFTLAKFPEDVPADIRFPVENREDLGQIQDFPAFARLLRKFGSHRLYSCLANFHLLAWLAGNDGLPLNLRDSNDDDVHGLAGLLDAITIAMLPDGAPPSSAPSLIENAERAVAKWASESAGWATIEELRKAVTDDMPSSPLPGIQRPTGGSRQVTSVGSEPMETAVTDSGGREHWSCSHCTFHNKVGSSECEMCGLPRDQ</sequence>
<evidence type="ECO:0000256" key="1">
    <source>
        <dbReference type="ARBA" id="ARBA00011025"/>
    </source>
</evidence>
<comment type="caution">
    <text evidence="9">The sequence shown here is derived from an EMBL/GenBank/DDBJ whole genome shotgun (WGS) entry which is preliminary data.</text>
</comment>
<dbReference type="PROSITE" id="PS50249">
    <property type="entry name" value="MPN"/>
    <property type="match status" value="1"/>
</dbReference>
<dbReference type="GO" id="GO:0031625">
    <property type="term" value="F:ubiquitin protein ligase binding"/>
    <property type="evidence" value="ECO:0007669"/>
    <property type="project" value="TreeGrafter"/>
</dbReference>
<feature type="domain" description="MPN" evidence="8">
    <location>
        <begin position="237"/>
        <end position="382"/>
    </location>
</feature>
<organism evidence="9 10">
    <name type="scientific">Calicophoron daubneyi</name>
    <name type="common">Rumen fluke</name>
    <name type="synonym">Paramphistomum daubneyi</name>
    <dbReference type="NCBI Taxonomy" id="300641"/>
    <lineage>
        <taxon>Eukaryota</taxon>
        <taxon>Metazoa</taxon>
        <taxon>Spiralia</taxon>
        <taxon>Lophotrochozoa</taxon>
        <taxon>Platyhelminthes</taxon>
        <taxon>Trematoda</taxon>
        <taxon>Digenea</taxon>
        <taxon>Plagiorchiida</taxon>
        <taxon>Pronocephalata</taxon>
        <taxon>Paramphistomoidea</taxon>
        <taxon>Paramphistomidae</taxon>
        <taxon>Calicophoron</taxon>
    </lineage>
</organism>
<accession>A0AAV2TIV6</accession>
<dbReference type="InterPro" id="IPR001876">
    <property type="entry name" value="Znf_RanBP2"/>
</dbReference>
<gene>
    <name evidence="9" type="ORF">CDAUBV1_LOCUS11066</name>
</gene>
<dbReference type="CDD" id="cd08061">
    <property type="entry name" value="MPN_NPL4"/>
    <property type="match status" value="1"/>
</dbReference>
<evidence type="ECO:0000256" key="4">
    <source>
        <dbReference type="ARBA" id="ARBA00022833"/>
    </source>
</evidence>
<feature type="compositionally biased region" description="Polar residues" evidence="6">
    <location>
        <begin position="627"/>
        <end position="637"/>
    </location>
</feature>
<dbReference type="Pfam" id="PF11543">
    <property type="entry name" value="UN_NPL4"/>
    <property type="match status" value="1"/>
</dbReference>
<dbReference type="InterPro" id="IPR024682">
    <property type="entry name" value="Npl4_Ub-like_dom"/>
</dbReference>
<evidence type="ECO:0000256" key="3">
    <source>
        <dbReference type="ARBA" id="ARBA00022771"/>
    </source>
</evidence>
<dbReference type="GO" id="GO:0006511">
    <property type="term" value="P:ubiquitin-dependent protein catabolic process"/>
    <property type="evidence" value="ECO:0007669"/>
    <property type="project" value="InterPro"/>
</dbReference>
<name>A0AAV2TIV6_CALDB</name>
<feature type="domain" description="RanBP2-type" evidence="7">
    <location>
        <begin position="647"/>
        <end position="679"/>
    </location>
</feature>
<dbReference type="Pfam" id="PF05021">
    <property type="entry name" value="NPL4"/>
    <property type="match status" value="1"/>
</dbReference>